<evidence type="ECO:0000259" key="1">
    <source>
        <dbReference type="PROSITE" id="PS50003"/>
    </source>
</evidence>
<reference evidence="3" key="1">
    <citation type="submission" date="2016-10" db="EMBL/GenBank/DDBJ databases">
        <authorList>
            <person name="Varghese N."/>
            <person name="Submissions S."/>
        </authorList>
    </citation>
    <scope>NUCLEOTIDE SEQUENCE [LARGE SCALE GENOMIC DNA]</scope>
    <source>
        <strain evidence="3">DSM 45789</strain>
    </source>
</reference>
<dbReference type="InterPro" id="IPR023393">
    <property type="entry name" value="START-like_dom_sf"/>
</dbReference>
<organism evidence="2 3">
    <name type="scientific">Marininema halotolerans</name>
    <dbReference type="NCBI Taxonomy" id="1155944"/>
    <lineage>
        <taxon>Bacteria</taxon>
        <taxon>Bacillati</taxon>
        <taxon>Bacillota</taxon>
        <taxon>Bacilli</taxon>
        <taxon>Bacillales</taxon>
        <taxon>Thermoactinomycetaceae</taxon>
        <taxon>Marininema</taxon>
    </lineage>
</organism>
<dbReference type="EMBL" id="FPAA01000001">
    <property type="protein sequence ID" value="SFS33082.1"/>
    <property type="molecule type" value="Genomic_DNA"/>
</dbReference>
<evidence type="ECO:0000313" key="2">
    <source>
        <dbReference type="EMBL" id="SFS33082.1"/>
    </source>
</evidence>
<name>A0A1I6NYP2_9BACL</name>
<protein>
    <recommendedName>
        <fullName evidence="1">PH domain-containing protein</fullName>
    </recommendedName>
</protein>
<dbReference type="PROSITE" id="PS50003">
    <property type="entry name" value="PH_DOMAIN"/>
    <property type="match status" value="1"/>
</dbReference>
<keyword evidence="3" id="KW-1185">Reference proteome</keyword>
<evidence type="ECO:0000313" key="3">
    <source>
        <dbReference type="Proteomes" id="UP000198660"/>
    </source>
</evidence>
<dbReference type="Gene3D" id="3.30.530.20">
    <property type="match status" value="1"/>
</dbReference>
<dbReference type="SUPFAM" id="SSF55961">
    <property type="entry name" value="Bet v1-like"/>
    <property type="match status" value="1"/>
</dbReference>
<dbReference type="RefSeq" id="WP_091832602.1">
    <property type="nucleotide sequence ID" value="NZ_FPAA01000001.1"/>
</dbReference>
<dbReference type="AlphaFoldDB" id="A0A1I6NYP2"/>
<dbReference type="InterPro" id="IPR001849">
    <property type="entry name" value="PH_domain"/>
</dbReference>
<feature type="domain" description="PH" evidence="1">
    <location>
        <begin position="1"/>
        <end position="38"/>
    </location>
</feature>
<dbReference type="OrthoDB" id="2988952at2"/>
<sequence length="151" mass="17519">MPTTLEFDIKATKEQLFTHLESEEHVKKWFETLEKLQIESVMHDGAIRKGSPLTMEVRSGKVSQTFQGEVIAYRKPELFGIRLQLTHIIVDLFIEFINKKNGVQLQCDCEIGIPEGANQVRARLRSWQVKHLLYTRLKRLKSIAEKEKVSV</sequence>
<gene>
    <name evidence="2" type="ORF">SAMN05444972_101241</name>
</gene>
<accession>A0A1I6NYP2</accession>
<dbReference type="Proteomes" id="UP000198660">
    <property type="component" value="Unassembled WGS sequence"/>
</dbReference>
<proteinExistence type="predicted"/>
<dbReference type="CDD" id="cd07812">
    <property type="entry name" value="SRPBCC"/>
    <property type="match status" value="1"/>
</dbReference>